<feature type="region of interest" description="Disordered" evidence="1">
    <location>
        <begin position="285"/>
        <end position="316"/>
    </location>
</feature>
<feature type="region of interest" description="Disordered" evidence="1">
    <location>
        <begin position="171"/>
        <end position="209"/>
    </location>
</feature>
<keyword evidence="2" id="KW-0812">Transmembrane</keyword>
<accession>A0ABD3PCH1</accession>
<evidence type="ECO:0000256" key="2">
    <source>
        <dbReference type="SAM" id="Phobius"/>
    </source>
</evidence>
<keyword evidence="2" id="KW-0472">Membrane</keyword>
<feature type="compositionally biased region" description="Polar residues" evidence="1">
    <location>
        <begin position="541"/>
        <end position="553"/>
    </location>
</feature>
<feature type="region of interest" description="Disordered" evidence="1">
    <location>
        <begin position="26"/>
        <end position="67"/>
    </location>
</feature>
<evidence type="ECO:0000313" key="5">
    <source>
        <dbReference type="Proteomes" id="UP001530315"/>
    </source>
</evidence>
<feature type="compositionally biased region" description="Low complexity" evidence="1">
    <location>
        <begin position="288"/>
        <end position="310"/>
    </location>
</feature>
<dbReference type="Gene3D" id="3.40.50.410">
    <property type="entry name" value="von Willebrand factor, type A domain"/>
    <property type="match status" value="1"/>
</dbReference>
<dbReference type="CDD" id="cd00198">
    <property type="entry name" value="vWFA"/>
    <property type="match status" value="1"/>
</dbReference>
<protein>
    <recommendedName>
        <fullName evidence="3">VWFA domain-containing protein</fullName>
    </recommendedName>
</protein>
<reference evidence="4 5" key="1">
    <citation type="submission" date="2024-10" db="EMBL/GenBank/DDBJ databases">
        <title>Updated reference genomes for cyclostephanoid diatoms.</title>
        <authorList>
            <person name="Roberts W.R."/>
            <person name="Alverson A.J."/>
        </authorList>
    </citation>
    <scope>NUCLEOTIDE SEQUENCE [LARGE SCALE GENOMIC DNA]</scope>
    <source>
        <strain evidence="4 5">AJA276-08</strain>
    </source>
</reference>
<evidence type="ECO:0000313" key="4">
    <source>
        <dbReference type="EMBL" id="KAL3785298.1"/>
    </source>
</evidence>
<feature type="domain" description="VWFA" evidence="3">
    <location>
        <begin position="630"/>
        <end position="830"/>
    </location>
</feature>
<feature type="transmembrane region" description="Helical" evidence="2">
    <location>
        <begin position="324"/>
        <end position="344"/>
    </location>
</feature>
<keyword evidence="2" id="KW-1133">Transmembrane helix</keyword>
<name>A0ABD3PCH1_9STRA</name>
<feature type="region of interest" description="Disordered" evidence="1">
    <location>
        <begin position="528"/>
        <end position="620"/>
    </location>
</feature>
<dbReference type="Pfam" id="PF00092">
    <property type="entry name" value="VWA"/>
    <property type="match status" value="1"/>
</dbReference>
<feature type="compositionally biased region" description="Low complexity" evidence="1">
    <location>
        <begin position="567"/>
        <end position="577"/>
    </location>
</feature>
<comment type="caution">
    <text evidence="4">The sequence shown here is derived from an EMBL/GenBank/DDBJ whole genome shotgun (WGS) entry which is preliminary data.</text>
</comment>
<feature type="region of interest" description="Disordered" evidence="1">
    <location>
        <begin position="88"/>
        <end position="117"/>
    </location>
</feature>
<proteinExistence type="predicted"/>
<feature type="compositionally biased region" description="Pro residues" evidence="1">
    <location>
        <begin position="578"/>
        <end position="610"/>
    </location>
</feature>
<dbReference type="AlphaFoldDB" id="A0ABD3PCH1"/>
<organism evidence="4 5">
    <name type="scientific">Stephanodiscus triporus</name>
    <dbReference type="NCBI Taxonomy" id="2934178"/>
    <lineage>
        <taxon>Eukaryota</taxon>
        <taxon>Sar</taxon>
        <taxon>Stramenopiles</taxon>
        <taxon>Ochrophyta</taxon>
        <taxon>Bacillariophyta</taxon>
        <taxon>Coscinodiscophyceae</taxon>
        <taxon>Thalassiosirophycidae</taxon>
        <taxon>Stephanodiscales</taxon>
        <taxon>Stephanodiscaceae</taxon>
        <taxon>Stephanodiscus</taxon>
    </lineage>
</organism>
<dbReference type="InterPro" id="IPR036465">
    <property type="entry name" value="vWFA_dom_sf"/>
</dbReference>
<keyword evidence="5" id="KW-1185">Reference proteome</keyword>
<dbReference type="PROSITE" id="PS50234">
    <property type="entry name" value="VWFA"/>
    <property type="match status" value="1"/>
</dbReference>
<dbReference type="EMBL" id="JALLAZ020000895">
    <property type="protein sequence ID" value="KAL3785298.1"/>
    <property type="molecule type" value="Genomic_DNA"/>
</dbReference>
<dbReference type="SMART" id="SM00327">
    <property type="entry name" value="VWA"/>
    <property type="match status" value="1"/>
</dbReference>
<evidence type="ECO:0000259" key="3">
    <source>
        <dbReference type="PROSITE" id="PS50234"/>
    </source>
</evidence>
<dbReference type="PANTHER" id="PTHR24216:SF65">
    <property type="entry name" value="PAXILLIN-LIKE PROTEIN 1"/>
    <property type="match status" value="1"/>
</dbReference>
<dbReference type="SUPFAM" id="SSF53300">
    <property type="entry name" value="vWA-like"/>
    <property type="match status" value="1"/>
</dbReference>
<dbReference type="Proteomes" id="UP001530315">
    <property type="component" value="Unassembled WGS sequence"/>
</dbReference>
<evidence type="ECO:0000256" key="1">
    <source>
        <dbReference type="SAM" id="MobiDB-lite"/>
    </source>
</evidence>
<dbReference type="InterPro" id="IPR002035">
    <property type="entry name" value="VWF_A"/>
</dbReference>
<sequence>MDGPSPSNERVDATNDAFESAGKIGISANIITGEVPPSTASAVGDSDKSSTESLDMPTAKQKFTLPEPPAWRFVNKAKKTEGYSSLAAGTRVQGRSGEELAGKYDAPVRNTSREKSEETVLAGSYEWEEKVRRKEERNVGKLGRMNCTEGDEVTFEGAGKVADEKVEFSPCVNDDQDKEEQAAVVADEDPSLKESTPLEGEELAEPMLRDENVEFTMCLNGHRHEEQEVVVAEEDPSLEESTPLEGEVLAEPILLDCKVEFPLCPEEEEPVSTRPWDWLEIQVSETEPTSPAPRLSSSSESPNESPMPSSVKDTRRLSRKKSGALLLLLLLLILIAMILGVVLGRDLPENENASNGALVAEETDIPSQSPIVYCPFNTALFSIEYTSVKEENSWNNSYPKTWVLKDACSDVEIIKCLPCDDTGNTSLAASSPPSSQVFFDNNVTNDPTTFTSVVPVAGVEKYTTSSDGVSGCIPNGYAYAFEVKPSDNPEECCGFLPYSFLMSYGDVVVISDGNVLYEFEGTIQGGGRVSFPESAEPCPTSEPSGTPSATPSEIPSPYPTTQPTGYPSASPTFSPSDSPTPNPTLSPSDSPTPRPSETPSNRPTPNPSPQPMTQTPTDKPVCDANYEDFNLCIAIDMSGSVCNKGTGFGCDACEPELICYDSDVDRATCCNDFLYVIEFTKDMIGAFGSFVAERLFSIVPFATNAELVNDLSTMTEAFNSLDVLTYTGGMTNHAAAIDSCRSSLEASPEDRKKFLLLITDGSPSVPEGSPEADAEAAADEAKSEGIFIIPVMIKQEVSTYLQRVSSDGTVFDASDFDDLASLQETLLAQVECQVL</sequence>
<gene>
    <name evidence="4" type="ORF">ACHAW5_008330</name>
</gene>
<dbReference type="PANTHER" id="PTHR24216">
    <property type="entry name" value="PAXILLIN-RELATED"/>
    <property type="match status" value="1"/>
</dbReference>